<comment type="miscellaneous">
    <text evidence="17">Bacitracin is thought to be involved in the inhibition of peptidoglycan synthesis by sequestering undecaprenyl diphosphate, thereby reducing the pool of lipid carrier available.</text>
</comment>
<keyword evidence="21" id="KW-1185">Reference proteome</keyword>
<feature type="transmembrane region" description="Helical" evidence="17">
    <location>
        <begin position="44"/>
        <end position="62"/>
    </location>
</feature>
<dbReference type="HAMAP" id="MF_01006">
    <property type="entry name" value="Undec_diphosphatase"/>
    <property type="match status" value="1"/>
</dbReference>
<sequence length="277" mass="30324">MDEIIKATILGIVEGLTEFVPVSSTGHLIIANHLVGFTGDRANTFDVFIQLGAILAVVILYWRRFLGLFDFSNGMKETRFAGLNGLLLLLITSIPAFILGFLGRDFIKDKLFNPLTVAIGLLVGGIALILVERFLPPVKEQGLDSLTWKDALVVGLFQCLALWPGTSRSAATIVGAMLWGVQRKTAAEYSFFAAVPILFFATIYDMIKSLKYLSTSDIPVFGVGFLVSFIAAWFAVKFFINLIGKITMVPFGWYRIAVALLVILLLATSVMSMDVKG</sequence>
<dbReference type="NCBIfam" id="TIGR00753">
    <property type="entry name" value="undec_PP_bacA"/>
    <property type="match status" value="1"/>
</dbReference>
<evidence type="ECO:0000256" key="4">
    <source>
        <dbReference type="ARBA" id="ARBA00021581"/>
    </source>
</evidence>
<feature type="transmembrane region" description="Helical" evidence="17">
    <location>
        <begin position="219"/>
        <end position="240"/>
    </location>
</feature>
<dbReference type="EMBL" id="CP128399">
    <property type="protein sequence ID" value="WJW67096.1"/>
    <property type="molecule type" value="Genomic_DNA"/>
</dbReference>
<evidence type="ECO:0000256" key="2">
    <source>
        <dbReference type="ARBA" id="ARBA00010621"/>
    </source>
</evidence>
<evidence type="ECO:0000256" key="14">
    <source>
        <dbReference type="ARBA" id="ARBA00032707"/>
    </source>
</evidence>
<evidence type="ECO:0000256" key="11">
    <source>
        <dbReference type="ARBA" id="ARBA00023136"/>
    </source>
</evidence>
<dbReference type="GO" id="GO:0008360">
    <property type="term" value="P:regulation of cell shape"/>
    <property type="evidence" value="ECO:0007669"/>
    <property type="project" value="UniProtKB-KW"/>
</dbReference>
<keyword evidence="12 17" id="KW-0046">Antibiotic resistance</keyword>
<dbReference type="NCBIfam" id="NF001389">
    <property type="entry name" value="PRK00281.1-2"/>
    <property type="match status" value="1"/>
</dbReference>
<keyword evidence="8 17" id="KW-0133">Cell shape</keyword>
<dbReference type="Pfam" id="PF02673">
    <property type="entry name" value="BacA"/>
    <property type="match status" value="1"/>
</dbReference>
<keyword evidence="7 17" id="KW-0378">Hydrolase</keyword>
<evidence type="ECO:0000313" key="20">
    <source>
        <dbReference type="Proteomes" id="UP000521676"/>
    </source>
</evidence>
<reference evidence="18 20" key="1">
    <citation type="submission" date="2020-06" db="EMBL/GenBank/DDBJ databases">
        <title>Anoxygenic phototrophic Chloroflexota member uses a Type I reaction center.</title>
        <authorList>
            <person name="Tsuji J.M."/>
            <person name="Shaw N.A."/>
            <person name="Nagashima S."/>
            <person name="Venkiteswaran J."/>
            <person name="Schiff S.L."/>
            <person name="Hanada S."/>
            <person name="Tank M."/>
            <person name="Neufeld J.D."/>
        </authorList>
    </citation>
    <scope>NUCLEOTIDE SEQUENCE [LARGE SCALE GENOMIC DNA]</scope>
    <source>
        <strain evidence="18">L227-S17</strain>
    </source>
</reference>
<dbReference type="RefSeq" id="WP_341468992.1">
    <property type="nucleotide sequence ID" value="NZ_CP128399.1"/>
</dbReference>
<dbReference type="NCBIfam" id="NF001390">
    <property type="entry name" value="PRK00281.1-4"/>
    <property type="match status" value="1"/>
</dbReference>
<name>A0A8T7M0B3_9CHLR</name>
<dbReference type="GO" id="GO:0005886">
    <property type="term" value="C:plasma membrane"/>
    <property type="evidence" value="ECO:0007669"/>
    <property type="project" value="UniProtKB-SubCell"/>
</dbReference>
<evidence type="ECO:0000256" key="12">
    <source>
        <dbReference type="ARBA" id="ARBA00023251"/>
    </source>
</evidence>
<evidence type="ECO:0000313" key="21">
    <source>
        <dbReference type="Proteomes" id="UP001431572"/>
    </source>
</evidence>
<evidence type="ECO:0000256" key="6">
    <source>
        <dbReference type="ARBA" id="ARBA00022692"/>
    </source>
</evidence>
<dbReference type="InterPro" id="IPR003824">
    <property type="entry name" value="UppP"/>
</dbReference>
<dbReference type="EC" id="3.6.1.27" evidence="3 17"/>
<dbReference type="GO" id="GO:0071555">
    <property type="term" value="P:cell wall organization"/>
    <property type="evidence" value="ECO:0007669"/>
    <property type="project" value="UniProtKB-KW"/>
</dbReference>
<evidence type="ECO:0000256" key="16">
    <source>
        <dbReference type="ARBA" id="ARBA00047594"/>
    </source>
</evidence>
<dbReference type="Proteomes" id="UP001431572">
    <property type="component" value="Chromosome 1"/>
</dbReference>
<keyword evidence="6 17" id="KW-0812">Transmembrane</keyword>
<evidence type="ECO:0000313" key="18">
    <source>
        <dbReference type="EMBL" id="NWJ45220.1"/>
    </source>
</evidence>
<keyword evidence="9 17" id="KW-0573">Peptidoglycan synthesis</keyword>
<comment type="function">
    <text evidence="17">Catalyzes the dephosphorylation of undecaprenyl diphosphate (UPP). Confers resistance to bacitracin.</text>
</comment>
<evidence type="ECO:0000256" key="5">
    <source>
        <dbReference type="ARBA" id="ARBA00022475"/>
    </source>
</evidence>
<evidence type="ECO:0000256" key="3">
    <source>
        <dbReference type="ARBA" id="ARBA00012374"/>
    </source>
</evidence>
<dbReference type="PANTHER" id="PTHR30622:SF3">
    <property type="entry name" value="UNDECAPRENYL-DIPHOSPHATASE"/>
    <property type="match status" value="1"/>
</dbReference>
<keyword evidence="10 17" id="KW-1133">Transmembrane helix</keyword>
<evidence type="ECO:0000256" key="7">
    <source>
        <dbReference type="ARBA" id="ARBA00022801"/>
    </source>
</evidence>
<evidence type="ECO:0000256" key="10">
    <source>
        <dbReference type="ARBA" id="ARBA00022989"/>
    </source>
</evidence>
<comment type="catalytic activity">
    <reaction evidence="16 17">
        <text>di-trans,octa-cis-undecaprenyl diphosphate + H2O = di-trans,octa-cis-undecaprenyl phosphate + phosphate + H(+)</text>
        <dbReference type="Rhea" id="RHEA:28094"/>
        <dbReference type="ChEBI" id="CHEBI:15377"/>
        <dbReference type="ChEBI" id="CHEBI:15378"/>
        <dbReference type="ChEBI" id="CHEBI:43474"/>
        <dbReference type="ChEBI" id="CHEBI:58405"/>
        <dbReference type="ChEBI" id="CHEBI:60392"/>
        <dbReference type="EC" id="3.6.1.27"/>
    </reaction>
</comment>
<proteinExistence type="inferred from homology"/>
<accession>A0A8T7M0B3</accession>
<dbReference type="GO" id="GO:0050380">
    <property type="term" value="F:undecaprenyl-diphosphatase activity"/>
    <property type="evidence" value="ECO:0007669"/>
    <property type="project" value="UniProtKB-UniRule"/>
</dbReference>
<keyword evidence="11 17" id="KW-0472">Membrane</keyword>
<feature type="transmembrane region" description="Helical" evidence="17">
    <location>
        <begin position="252"/>
        <end position="273"/>
    </location>
</feature>
<dbReference type="PANTHER" id="PTHR30622">
    <property type="entry name" value="UNDECAPRENYL-DIPHOSPHATASE"/>
    <property type="match status" value="1"/>
</dbReference>
<organism evidence="18 20">
    <name type="scientific">Candidatus Chlorohelix allophototropha</name>
    <dbReference type="NCBI Taxonomy" id="3003348"/>
    <lineage>
        <taxon>Bacteria</taxon>
        <taxon>Bacillati</taxon>
        <taxon>Chloroflexota</taxon>
        <taxon>Chloroflexia</taxon>
        <taxon>Candidatus Chloroheliales</taxon>
        <taxon>Candidatus Chloroheliaceae</taxon>
        <taxon>Candidatus Chlorohelix</taxon>
    </lineage>
</organism>
<keyword evidence="13 17" id="KW-0961">Cell wall biogenesis/degradation</keyword>
<evidence type="ECO:0000313" key="19">
    <source>
        <dbReference type="EMBL" id="WJW67096.1"/>
    </source>
</evidence>
<comment type="subcellular location">
    <subcellularLocation>
        <location evidence="1 17">Cell membrane</location>
        <topology evidence="1 17">Multi-pass membrane protein</topology>
    </subcellularLocation>
</comment>
<dbReference type="GO" id="GO:0046677">
    <property type="term" value="P:response to antibiotic"/>
    <property type="evidence" value="ECO:0007669"/>
    <property type="project" value="UniProtKB-UniRule"/>
</dbReference>
<reference evidence="19" key="2">
    <citation type="journal article" date="2024" name="Nature">
        <title>Anoxygenic phototroph of the Chloroflexota uses a type I reaction centre.</title>
        <authorList>
            <person name="Tsuji J.M."/>
            <person name="Shaw N.A."/>
            <person name="Nagashima S."/>
            <person name="Venkiteswaran J.J."/>
            <person name="Schiff S.L."/>
            <person name="Watanabe T."/>
            <person name="Fukui M."/>
            <person name="Hanada S."/>
            <person name="Tank M."/>
            <person name="Neufeld J.D."/>
        </authorList>
    </citation>
    <scope>NUCLEOTIDE SEQUENCE</scope>
    <source>
        <strain evidence="19">L227-S17</strain>
    </source>
</reference>
<dbReference type="AlphaFoldDB" id="A0A8T7M0B3"/>
<gene>
    <name evidence="17" type="primary">uppP</name>
    <name evidence="18" type="ORF">HXX08_04995</name>
    <name evidence="19" type="ORF">OZ401_000347</name>
</gene>
<evidence type="ECO:0000256" key="13">
    <source>
        <dbReference type="ARBA" id="ARBA00023316"/>
    </source>
</evidence>
<evidence type="ECO:0000256" key="15">
    <source>
        <dbReference type="ARBA" id="ARBA00032932"/>
    </source>
</evidence>
<comment type="similarity">
    <text evidence="2 17">Belongs to the UppP family.</text>
</comment>
<evidence type="ECO:0000256" key="17">
    <source>
        <dbReference type="HAMAP-Rule" id="MF_01006"/>
    </source>
</evidence>
<evidence type="ECO:0000256" key="9">
    <source>
        <dbReference type="ARBA" id="ARBA00022984"/>
    </source>
</evidence>
<keyword evidence="5 17" id="KW-1003">Cell membrane</keyword>
<evidence type="ECO:0000256" key="1">
    <source>
        <dbReference type="ARBA" id="ARBA00004651"/>
    </source>
</evidence>
<dbReference type="EMBL" id="JACATZ010000001">
    <property type="protein sequence ID" value="NWJ45220.1"/>
    <property type="molecule type" value="Genomic_DNA"/>
</dbReference>
<feature type="transmembrane region" description="Helical" evidence="17">
    <location>
        <begin position="82"/>
        <end position="102"/>
    </location>
</feature>
<feature type="transmembrane region" description="Helical" evidence="17">
    <location>
        <begin position="186"/>
        <end position="207"/>
    </location>
</feature>
<evidence type="ECO:0000256" key="8">
    <source>
        <dbReference type="ARBA" id="ARBA00022960"/>
    </source>
</evidence>
<dbReference type="GO" id="GO:0009252">
    <property type="term" value="P:peptidoglycan biosynthetic process"/>
    <property type="evidence" value="ECO:0007669"/>
    <property type="project" value="UniProtKB-KW"/>
</dbReference>
<feature type="transmembrane region" description="Helical" evidence="17">
    <location>
        <begin position="111"/>
        <end position="131"/>
    </location>
</feature>
<dbReference type="Proteomes" id="UP000521676">
    <property type="component" value="Unassembled WGS sequence"/>
</dbReference>
<protein>
    <recommendedName>
        <fullName evidence="4 17">Undecaprenyl-diphosphatase</fullName>
        <ecNumber evidence="3 17">3.6.1.27</ecNumber>
    </recommendedName>
    <alternativeName>
        <fullName evidence="15 17">Bacitracin resistance protein</fullName>
    </alternativeName>
    <alternativeName>
        <fullName evidence="14 17">Undecaprenyl pyrophosphate phosphatase</fullName>
    </alternativeName>
</protein>